<evidence type="ECO:0000313" key="1">
    <source>
        <dbReference type="WBParaSite" id="ECPE_0000041801-mRNA-1"/>
    </source>
</evidence>
<dbReference type="Gene3D" id="3.40.50.11340">
    <property type="match status" value="1"/>
</dbReference>
<dbReference type="WBParaSite" id="ECPE_0000041801-mRNA-1">
    <property type="protein sequence ID" value="ECPE_0000041801-mRNA-1"/>
    <property type="gene ID" value="ECPE_0000041801"/>
</dbReference>
<name>A0A183A0D3_9TREM</name>
<proteinExistence type="predicted"/>
<sequence length="149" mass="17096">LLLETCKFYSDQNRHVKNSFLLYDVFQSEGFNLRRDVYILATYAKLVVNVRSIQYNHACTPLQAFWPEMTTRTPLSPTNRLWNLSEPNQEGKKHLLYLIAFYISSCLVSTSSIDLHMVLSSPERLQQIKSGAADDICAYTIRALTSKAK</sequence>
<reference evidence="1" key="1">
    <citation type="submission" date="2016-06" db="UniProtKB">
        <authorList>
            <consortium name="WormBaseParasite"/>
        </authorList>
    </citation>
    <scope>IDENTIFICATION</scope>
</reference>
<organism evidence="1">
    <name type="scientific">Echinostoma caproni</name>
    <dbReference type="NCBI Taxonomy" id="27848"/>
    <lineage>
        <taxon>Eukaryota</taxon>
        <taxon>Metazoa</taxon>
        <taxon>Spiralia</taxon>
        <taxon>Lophotrochozoa</taxon>
        <taxon>Platyhelminthes</taxon>
        <taxon>Trematoda</taxon>
        <taxon>Digenea</taxon>
        <taxon>Plagiorchiida</taxon>
        <taxon>Echinostomata</taxon>
        <taxon>Echinostomatoidea</taxon>
        <taxon>Echinostomatidae</taxon>
        <taxon>Echinostoma</taxon>
    </lineage>
</organism>
<dbReference type="AlphaFoldDB" id="A0A183A0D3"/>
<accession>A0A183A0D3</accession>
<protein>
    <submittedName>
        <fullName evidence="1">Acyl-CoA thioester hydrolase</fullName>
    </submittedName>
</protein>